<comment type="caution">
    <text evidence="2">The sequence shown here is derived from an EMBL/GenBank/DDBJ whole genome shotgun (WGS) entry which is preliminary data.</text>
</comment>
<evidence type="ECO:0000313" key="2">
    <source>
        <dbReference type="EMBL" id="MCE3050534.1"/>
    </source>
</evidence>
<feature type="compositionally biased region" description="Acidic residues" evidence="1">
    <location>
        <begin position="42"/>
        <end position="54"/>
    </location>
</feature>
<proteinExistence type="predicted"/>
<name>A0ABS8WKK4_DATST</name>
<sequence length="102" mass="11437">MQNARKAHKANLWCFIFRIADHGTRGLKNFAPMDRDLRTTTDDDSNDDEDEAAGDDSGSGGTAALFCSGHSSRKSEDPNQNFRGPIIECYSWIFIILYTFNV</sequence>
<dbReference type="Proteomes" id="UP000823775">
    <property type="component" value="Unassembled WGS sequence"/>
</dbReference>
<dbReference type="EMBL" id="JACEIK010007666">
    <property type="protein sequence ID" value="MCE3050534.1"/>
    <property type="molecule type" value="Genomic_DNA"/>
</dbReference>
<reference evidence="2 3" key="1">
    <citation type="journal article" date="2021" name="BMC Genomics">
        <title>Datura genome reveals duplications of psychoactive alkaloid biosynthetic genes and high mutation rate following tissue culture.</title>
        <authorList>
            <person name="Rajewski A."/>
            <person name="Carter-House D."/>
            <person name="Stajich J."/>
            <person name="Litt A."/>
        </authorList>
    </citation>
    <scope>NUCLEOTIDE SEQUENCE [LARGE SCALE GENOMIC DNA]</scope>
    <source>
        <strain evidence="2">AR-01</strain>
    </source>
</reference>
<keyword evidence="3" id="KW-1185">Reference proteome</keyword>
<gene>
    <name evidence="2" type="ORF">HAX54_047450</name>
</gene>
<feature type="region of interest" description="Disordered" evidence="1">
    <location>
        <begin position="26"/>
        <end position="82"/>
    </location>
</feature>
<evidence type="ECO:0000256" key="1">
    <source>
        <dbReference type="SAM" id="MobiDB-lite"/>
    </source>
</evidence>
<evidence type="ECO:0000313" key="3">
    <source>
        <dbReference type="Proteomes" id="UP000823775"/>
    </source>
</evidence>
<protein>
    <submittedName>
        <fullName evidence="2">Uncharacterized protein</fullName>
    </submittedName>
</protein>
<organism evidence="2 3">
    <name type="scientific">Datura stramonium</name>
    <name type="common">Jimsonweed</name>
    <name type="synonym">Common thornapple</name>
    <dbReference type="NCBI Taxonomy" id="4076"/>
    <lineage>
        <taxon>Eukaryota</taxon>
        <taxon>Viridiplantae</taxon>
        <taxon>Streptophyta</taxon>
        <taxon>Embryophyta</taxon>
        <taxon>Tracheophyta</taxon>
        <taxon>Spermatophyta</taxon>
        <taxon>Magnoliopsida</taxon>
        <taxon>eudicotyledons</taxon>
        <taxon>Gunneridae</taxon>
        <taxon>Pentapetalae</taxon>
        <taxon>asterids</taxon>
        <taxon>lamiids</taxon>
        <taxon>Solanales</taxon>
        <taxon>Solanaceae</taxon>
        <taxon>Solanoideae</taxon>
        <taxon>Datureae</taxon>
        <taxon>Datura</taxon>
    </lineage>
</organism>
<accession>A0ABS8WKK4</accession>